<evidence type="ECO:0000259" key="2">
    <source>
        <dbReference type="Pfam" id="PF20153"/>
    </source>
</evidence>
<accession>A0A0C3B5K3</accession>
<keyword evidence="1" id="KW-0472">Membrane</keyword>
<dbReference type="AlphaFoldDB" id="A0A0C3B5K3"/>
<dbReference type="EMBL" id="KN824280">
    <property type="protein sequence ID" value="KIM32080.1"/>
    <property type="molecule type" value="Genomic_DNA"/>
</dbReference>
<keyword evidence="1" id="KW-0812">Transmembrane</keyword>
<dbReference type="InterPro" id="IPR045338">
    <property type="entry name" value="DUF6535"/>
</dbReference>
<feature type="domain" description="DUF6535" evidence="2">
    <location>
        <begin position="34"/>
        <end position="206"/>
    </location>
</feature>
<evidence type="ECO:0000313" key="4">
    <source>
        <dbReference type="Proteomes" id="UP000054097"/>
    </source>
</evidence>
<sequence>MTTSRSIGTTRKPGTTAVFDEDHSPRLLRETNAWDIYNNEARKVDNELVKDWTATLNSLLVFAAIFSAVLAAFIIESKKLLEQDYSEAMYDAMVFYMGNLANGTFTPYQRAEFEPSSTAISVNSLFFGSLSASLVAAFASVVVLQWVADFDAVVTRSESLPIEKARRRHFRFTGVENWRMGEIIAALPLILYFSVALFLAGIIQWMLYLHKTVAYVVIAGAILTALFYFSSTLLAVVFISAPYKSPLSRWIYSMYCYPFTLIYRIIKAIRIRRVPRWISAGRQDYQLAHKREDLMVAQMTDLDLQAVEWLIRQVSISDPWHRVVILVGEIARLENERFDVDGFIRSPWIQILNKLFFQSIRGQWRVTREMGHSTEGVSRLLYFKQDLLDATLTRQDIRHFKAKWSDFDREMTGYIRIEYVVRFLVRLSGTLGFGDPSISVN</sequence>
<organism evidence="3 4">
    <name type="scientific">Serendipita vermifera MAFF 305830</name>
    <dbReference type="NCBI Taxonomy" id="933852"/>
    <lineage>
        <taxon>Eukaryota</taxon>
        <taxon>Fungi</taxon>
        <taxon>Dikarya</taxon>
        <taxon>Basidiomycota</taxon>
        <taxon>Agaricomycotina</taxon>
        <taxon>Agaricomycetes</taxon>
        <taxon>Sebacinales</taxon>
        <taxon>Serendipitaceae</taxon>
        <taxon>Serendipita</taxon>
    </lineage>
</organism>
<name>A0A0C3B5K3_SERVB</name>
<feature type="transmembrane region" description="Helical" evidence="1">
    <location>
        <begin position="183"/>
        <end position="203"/>
    </location>
</feature>
<proteinExistence type="predicted"/>
<feature type="transmembrane region" description="Helical" evidence="1">
    <location>
        <begin position="125"/>
        <end position="148"/>
    </location>
</feature>
<evidence type="ECO:0000256" key="1">
    <source>
        <dbReference type="SAM" id="Phobius"/>
    </source>
</evidence>
<evidence type="ECO:0000313" key="3">
    <source>
        <dbReference type="EMBL" id="KIM32080.1"/>
    </source>
</evidence>
<feature type="transmembrane region" description="Helical" evidence="1">
    <location>
        <begin position="247"/>
        <end position="266"/>
    </location>
</feature>
<protein>
    <recommendedName>
        <fullName evidence="2">DUF6535 domain-containing protein</fullName>
    </recommendedName>
</protein>
<dbReference type="Proteomes" id="UP000054097">
    <property type="component" value="Unassembled WGS sequence"/>
</dbReference>
<keyword evidence="4" id="KW-1185">Reference proteome</keyword>
<dbReference type="OrthoDB" id="3221808at2759"/>
<dbReference type="Pfam" id="PF20153">
    <property type="entry name" value="DUF6535"/>
    <property type="match status" value="1"/>
</dbReference>
<reference evidence="4" key="2">
    <citation type="submission" date="2015-01" db="EMBL/GenBank/DDBJ databases">
        <title>Evolutionary Origins and Diversification of the Mycorrhizal Mutualists.</title>
        <authorList>
            <consortium name="DOE Joint Genome Institute"/>
            <consortium name="Mycorrhizal Genomics Consortium"/>
            <person name="Kohler A."/>
            <person name="Kuo A."/>
            <person name="Nagy L.G."/>
            <person name="Floudas D."/>
            <person name="Copeland A."/>
            <person name="Barry K.W."/>
            <person name="Cichocki N."/>
            <person name="Veneault-Fourrey C."/>
            <person name="LaButti K."/>
            <person name="Lindquist E.A."/>
            <person name="Lipzen A."/>
            <person name="Lundell T."/>
            <person name="Morin E."/>
            <person name="Murat C."/>
            <person name="Riley R."/>
            <person name="Ohm R."/>
            <person name="Sun H."/>
            <person name="Tunlid A."/>
            <person name="Henrissat B."/>
            <person name="Grigoriev I.V."/>
            <person name="Hibbett D.S."/>
            <person name="Martin F."/>
        </authorList>
    </citation>
    <scope>NUCLEOTIDE SEQUENCE [LARGE SCALE GENOMIC DNA]</scope>
    <source>
        <strain evidence="4">MAFF 305830</strain>
    </source>
</reference>
<dbReference type="Gene3D" id="1.10.238.10">
    <property type="entry name" value="EF-hand"/>
    <property type="match status" value="1"/>
</dbReference>
<dbReference type="HOGENOM" id="CLU_621366_0_0_1"/>
<feature type="transmembrane region" description="Helical" evidence="1">
    <location>
        <begin position="54"/>
        <end position="75"/>
    </location>
</feature>
<gene>
    <name evidence="3" type="ORF">M408DRAFT_213381</name>
</gene>
<feature type="transmembrane region" description="Helical" evidence="1">
    <location>
        <begin position="215"/>
        <end position="241"/>
    </location>
</feature>
<reference evidence="3 4" key="1">
    <citation type="submission" date="2014-04" db="EMBL/GenBank/DDBJ databases">
        <authorList>
            <consortium name="DOE Joint Genome Institute"/>
            <person name="Kuo A."/>
            <person name="Zuccaro A."/>
            <person name="Kohler A."/>
            <person name="Nagy L.G."/>
            <person name="Floudas D."/>
            <person name="Copeland A."/>
            <person name="Barry K.W."/>
            <person name="Cichocki N."/>
            <person name="Veneault-Fourrey C."/>
            <person name="LaButti K."/>
            <person name="Lindquist E.A."/>
            <person name="Lipzen A."/>
            <person name="Lundell T."/>
            <person name="Morin E."/>
            <person name="Murat C."/>
            <person name="Sun H."/>
            <person name="Tunlid A."/>
            <person name="Henrissat B."/>
            <person name="Grigoriev I.V."/>
            <person name="Hibbett D.S."/>
            <person name="Martin F."/>
            <person name="Nordberg H.P."/>
            <person name="Cantor M.N."/>
            <person name="Hua S.X."/>
        </authorList>
    </citation>
    <scope>NUCLEOTIDE SEQUENCE [LARGE SCALE GENOMIC DNA]</scope>
    <source>
        <strain evidence="3 4">MAFF 305830</strain>
    </source>
</reference>
<keyword evidence="1" id="KW-1133">Transmembrane helix</keyword>